<feature type="compositionally biased region" description="Pro residues" evidence="1">
    <location>
        <begin position="192"/>
        <end position="203"/>
    </location>
</feature>
<feature type="compositionally biased region" description="Low complexity" evidence="1">
    <location>
        <begin position="52"/>
        <end position="65"/>
    </location>
</feature>
<evidence type="ECO:0000313" key="3">
    <source>
        <dbReference type="EMBL" id="KJR87024.1"/>
    </source>
</evidence>
<feature type="compositionally biased region" description="Pro residues" evidence="1">
    <location>
        <begin position="338"/>
        <end position="348"/>
    </location>
</feature>
<dbReference type="GeneID" id="27663779"/>
<feature type="compositionally biased region" description="Acidic residues" evidence="1">
    <location>
        <begin position="155"/>
        <end position="170"/>
    </location>
</feature>
<accession>A0A0F2MD83</accession>
<evidence type="ECO:0000313" key="4">
    <source>
        <dbReference type="Proteomes" id="UP000033710"/>
    </source>
</evidence>
<dbReference type="PROSITE" id="PS00028">
    <property type="entry name" value="ZINC_FINGER_C2H2_1"/>
    <property type="match status" value="1"/>
</dbReference>
<proteinExistence type="predicted"/>
<reference evidence="3 4" key="2">
    <citation type="journal article" date="2015" name="Eukaryot. Cell">
        <title>Asexual propagation of a virulent clone complex in a human and feline outbreak of sporotrichosis.</title>
        <authorList>
            <person name="Teixeira Mde M."/>
            <person name="Rodrigues A.M."/>
            <person name="Tsui C.K."/>
            <person name="de Almeida L.G."/>
            <person name="Van Diepeningen A.D."/>
            <person name="van den Ende B.G."/>
            <person name="Fernandes G.F."/>
            <person name="Kano R."/>
            <person name="Hamelin R.C."/>
            <person name="Lopes-Bezerra L.M."/>
            <person name="Vasconcelos A.T."/>
            <person name="de Hoog S."/>
            <person name="de Camargo Z.P."/>
            <person name="Felipe M.S."/>
        </authorList>
    </citation>
    <scope>NUCLEOTIDE SEQUENCE [LARGE SCALE GENOMIC DNA]</scope>
    <source>
        <strain evidence="3 4">1099-18</strain>
    </source>
</reference>
<feature type="compositionally biased region" description="Polar residues" evidence="1">
    <location>
        <begin position="83"/>
        <end position="103"/>
    </location>
</feature>
<gene>
    <name evidence="3" type="ORF">SPSK_01593</name>
</gene>
<name>A0A0F2MD83_SPOSC</name>
<dbReference type="EMBL" id="AXCR01000005">
    <property type="protein sequence ID" value="KJR87024.1"/>
    <property type="molecule type" value="Genomic_DNA"/>
</dbReference>
<feature type="domain" description="C2H2-type" evidence="2">
    <location>
        <begin position="408"/>
        <end position="431"/>
    </location>
</feature>
<protein>
    <recommendedName>
        <fullName evidence="2">C2H2-type domain-containing protein</fullName>
    </recommendedName>
</protein>
<feature type="compositionally biased region" description="Pro residues" evidence="1">
    <location>
        <begin position="33"/>
        <end position="43"/>
    </location>
</feature>
<feature type="compositionally biased region" description="Pro residues" evidence="1">
    <location>
        <begin position="129"/>
        <end position="140"/>
    </location>
</feature>
<dbReference type="VEuPathDB" id="FungiDB:SPSK_01593"/>
<dbReference type="InterPro" id="IPR013087">
    <property type="entry name" value="Znf_C2H2_type"/>
</dbReference>
<reference evidence="3 4" key="1">
    <citation type="journal article" date="2014" name="BMC Genomics">
        <title>Comparative genomics of the major fungal agents of human and animal Sporotrichosis: Sporothrix schenckii and Sporothrix brasiliensis.</title>
        <authorList>
            <person name="Teixeira M.M."/>
            <person name="de Almeida L.G."/>
            <person name="Kubitschek-Barreira P."/>
            <person name="Alves F.L."/>
            <person name="Kioshima E.S."/>
            <person name="Abadio A.K."/>
            <person name="Fernandes L."/>
            <person name="Derengowski L.S."/>
            <person name="Ferreira K.S."/>
            <person name="Souza R.C."/>
            <person name="Ruiz J.C."/>
            <person name="de Andrade N.C."/>
            <person name="Paes H.C."/>
            <person name="Nicola A.M."/>
            <person name="Albuquerque P."/>
            <person name="Gerber A.L."/>
            <person name="Martins V.P."/>
            <person name="Peconick L.D."/>
            <person name="Neto A.V."/>
            <person name="Chaucanez C.B."/>
            <person name="Silva P.A."/>
            <person name="Cunha O.L."/>
            <person name="de Oliveira F.F."/>
            <person name="dos Santos T.C."/>
            <person name="Barros A.L."/>
            <person name="Soares M.A."/>
            <person name="de Oliveira L.M."/>
            <person name="Marini M.M."/>
            <person name="Villalobos-Duno H."/>
            <person name="Cunha M.M."/>
            <person name="de Hoog S."/>
            <person name="da Silveira J.F."/>
            <person name="Henrissat B."/>
            <person name="Nino-Vega G.A."/>
            <person name="Cisalpino P.S."/>
            <person name="Mora-Montes H.M."/>
            <person name="Almeida S.R."/>
            <person name="Stajich J.E."/>
            <person name="Lopes-Bezerra L.M."/>
            <person name="Vasconcelos A.T."/>
            <person name="Felipe M.S."/>
        </authorList>
    </citation>
    <scope>NUCLEOTIDE SEQUENCE [LARGE SCALE GENOMIC DNA]</scope>
    <source>
        <strain evidence="3 4">1099-18</strain>
    </source>
</reference>
<evidence type="ECO:0000259" key="2">
    <source>
        <dbReference type="PROSITE" id="PS00028"/>
    </source>
</evidence>
<evidence type="ECO:0000256" key="1">
    <source>
        <dbReference type="SAM" id="MobiDB-lite"/>
    </source>
</evidence>
<feature type="region of interest" description="Disordered" evidence="1">
    <location>
        <begin position="258"/>
        <end position="291"/>
    </location>
</feature>
<feature type="region of interest" description="Disordered" evidence="1">
    <location>
        <begin position="330"/>
        <end position="380"/>
    </location>
</feature>
<comment type="caution">
    <text evidence="3">The sequence shown here is derived from an EMBL/GenBank/DDBJ whole genome shotgun (WGS) entry which is preliminary data.</text>
</comment>
<dbReference type="OrthoDB" id="5424797at2759"/>
<dbReference type="KEGG" id="ssck:SPSK_01593"/>
<dbReference type="RefSeq" id="XP_016589700.1">
    <property type="nucleotide sequence ID" value="XM_016728502.1"/>
</dbReference>
<dbReference type="Proteomes" id="UP000033710">
    <property type="component" value="Unassembled WGS sequence"/>
</dbReference>
<dbReference type="AlphaFoldDB" id="A0A0F2MD83"/>
<organism evidence="3 4">
    <name type="scientific">Sporothrix schenckii 1099-18</name>
    <dbReference type="NCBI Taxonomy" id="1397361"/>
    <lineage>
        <taxon>Eukaryota</taxon>
        <taxon>Fungi</taxon>
        <taxon>Dikarya</taxon>
        <taxon>Ascomycota</taxon>
        <taxon>Pezizomycotina</taxon>
        <taxon>Sordariomycetes</taxon>
        <taxon>Sordariomycetidae</taxon>
        <taxon>Ophiostomatales</taxon>
        <taxon>Ophiostomataceae</taxon>
        <taxon>Sporothrix</taxon>
    </lineage>
</organism>
<feature type="region of interest" description="Disordered" evidence="1">
    <location>
        <begin position="1"/>
        <end position="242"/>
    </location>
</feature>
<feature type="compositionally biased region" description="Low complexity" evidence="1">
    <location>
        <begin position="276"/>
        <end position="289"/>
    </location>
</feature>
<sequence>MPLEPAGPPRRAGPRQTDLNTWMGLRAQRPANTPVPIPAPGPVPFMTGRYNPPAAASPDFDAAPPRKYYGAGNNGRGDDGQAEFSQQLLNHQHRSISPPTSQAGLRDNDGSARDRRRGPPSHSALRQPPSMPQPTLPNRPPRIGQPGTAGSSAMDIDELANTDEDVEELDVLPLVMSDLDPRYAEKVTTPKTSPPQPSQPTTPPKANGHSKASTTTPLRQPVVSIPLPASAPSVHGPQQHTPVQKTPMTVLASLPSLYTPKAGGSVPAPPPATKLATESATESATGTESKNLSPVVAVGRRSNAMLAVRVKGRPKGWKPGMTYREVALRNAGVDPNDPSVPPEILLPPRPRKTGRSPGRPRLPGGPRPKPSQGAFGFKRVGRPPIQPIEVAQRSIFCNGQACFAPFVCEWTGCRAELHNMATLRKHVTVVHGRPTGAANTCQWRRCADRQTVPTRYKDDTDTDADGQTLLEHVEYQHLAPLEWHRGDGFVNNGHIGPPPPPAAAMLLSKARTMDNLQAKTENDDNKPLAADTRLLNKAPEVVLYGVPPDDLPPYLLDDKGKQVTPLLRDGLLEASTFFWTHEQRGRRLKELYRQHQQNINKRPDRELSRLV</sequence>